<dbReference type="EMBL" id="JAACJP010000022">
    <property type="protein sequence ID" value="KAF5377968.1"/>
    <property type="molecule type" value="Genomic_DNA"/>
</dbReference>
<feature type="region of interest" description="Disordered" evidence="1">
    <location>
        <begin position="1"/>
        <end position="167"/>
    </location>
</feature>
<accession>A0A8H5H734</accession>
<dbReference type="AlphaFoldDB" id="A0A8H5H734"/>
<reference evidence="2 3" key="1">
    <citation type="journal article" date="2020" name="ISME J.">
        <title>Uncovering the hidden diversity of litter-decomposition mechanisms in mushroom-forming fungi.</title>
        <authorList>
            <person name="Floudas D."/>
            <person name="Bentzer J."/>
            <person name="Ahren D."/>
            <person name="Johansson T."/>
            <person name="Persson P."/>
            <person name="Tunlid A."/>
        </authorList>
    </citation>
    <scope>NUCLEOTIDE SEQUENCE [LARGE SCALE GENOMIC DNA]</scope>
    <source>
        <strain evidence="2 3">CBS 661.87</strain>
    </source>
</reference>
<evidence type="ECO:0000313" key="2">
    <source>
        <dbReference type="EMBL" id="KAF5377968.1"/>
    </source>
</evidence>
<dbReference type="OrthoDB" id="2269373at2759"/>
<name>A0A8H5H734_9AGAR</name>
<feature type="compositionally biased region" description="Polar residues" evidence="1">
    <location>
        <begin position="89"/>
        <end position="117"/>
    </location>
</feature>
<keyword evidence="3" id="KW-1185">Reference proteome</keyword>
<comment type="caution">
    <text evidence="2">The sequence shown here is derived from an EMBL/GenBank/DDBJ whole genome shotgun (WGS) entry which is preliminary data.</text>
</comment>
<evidence type="ECO:0000313" key="3">
    <source>
        <dbReference type="Proteomes" id="UP000565441"/>
    </source>
</evidence>
<sequence length="292" mass="31970">MASGLEGKPHPRWADSNFRDGDPNEKWHSRATKCPPLTKRRLPSQERPAGRTLPSALSPIKTEPVSDTSPSLYRFSPSPGPAPPMRYHTFQTDVRSSSTSSYDHEQYQNYHPSSCSPTAPYHAPQHASSVTSSYSDSGSYTLSSSDDGSTYHNDSYPSHNSTSHSMCPCRTSPGTGVAYISLAQQLQTSLNSLRQYSHHPPNTSCLLYRRIVDLNHIMHGNESPDGGSSYENGASEREILTPLSASSGHTSFHTNGSSGQVSPQEWTTLTAAGYNPYFPPQNDHGIYTHVIN</sequence>
<evidence type="ECO:0000256" key="1">
    <source>
        <dbReference type="SAM" id="MobiDB-lite"/>
    </source>
</evidence>
<dbReference type="Proteomes" id="UP000565441">
    <property type="component" value="Unassembled WGS sequence"/>
</dbReference>
<protein>
    <submittedName>
        <fullName evidence="2">Uncharacterized protein</fullName>
    </submittedName>
</protein>
<feature type="compositionally biased region" description="Polar residues" evidence="1">
    <location>
        <begin position="152"/>
        <end position="165"/>
    </location>
</feature>
<gene>
    <name evidence="2" type="ORF">D9615_006715</name>
</gene>
<proteinExistence type="predicted"/>
<feature type="compositionally biased region" description="Basic and acidic residues" evidence="1">
    <location>
        <begin position="7"/>
        <end position="28"/>
    </location>
</feature>
<organism evidence="2 3">
    <name type="scientific">Tricholomella constricta</name>
    <dbReference type="NCBI Taxonomy" id="117010"/>
    <lineage>
        <taxon>Eukaryota</taxon>
        <taxon>Fungi</taxon>
        <taxon>Dikarya</taxon>
        <taxon>Basidiomycota</taxon>
        <taxon>Agaricomycotina</taxon>
        <taxon>Agaricomycetes</taxon>
        <taxon>Agaricomycetidae</taxon>
        <taxon>Agaricales</taxon>
        <taxon>Tricholomatineae</taxon>
        <taxon>Lyophyllaceae</taxon>
        <taxon>Tricholomella</taxon>
    </lineage>
</organism>
<feature type="compositionally biased region" description="Low complexity" evidence="1">
    <location>
        <begin position="128"/>
        <end position="151"/>
    </location>
</feature>